<accession>A0A2D2AYX4</accession>
<organism evidence="1 2">
    <name type="scientific">Caulobacter mirabilis</name>
    <dbReference type="NCBI Taxonomy" id="69666"/>
    <lineage>
        <taxon>Bacteria</taxon>
        <taxon>Pseudomonadati</taxon>
        <taxon>Pseudomonadota</taxon>
        <taxon>Alphaproteobacteria</taxon>
        <taxon>Caulobacterales</taxon>
        <taxon>Caulobacteraceae</taxon>
        <taxon>Caulobacter</taxon>
    </lineage>
</organism>
<dbReference type="RefSeq" id="WP_099622467.1">
    <property type="nucleotide sequence ID" value="NZ_CP024201.1"/>
</dbReference>
<dbReference type="KEGG" id="cmb:CSW64_12715"/>
<dbReference type="AlphaFoldDB" id="A0A2D2AYX4"/>
<dbReference type="EMBL" id="CP024201">
    <property type="protein sequence ID" value="ATQ43216.1"/>
    <property type="molecule type" value="Genomic_DNA"/>
</dbReference>
<evidence type="ECO:0000313" key="1">
    <source>
        <dbReference type="EMBL" id="ATQ43216.1"/>
    </source>
</evidence>
<dbReference type="Proteomes" id="UP000228945">
    <property type="component" value="Chromosome"/>
</dbReference>
<sequence>MGVTNVYLTNNLSQAVSVSLAGTGPTPLDYGNWQPNAPPDATTKICTLSRNVTGICTGDFAVMTGDDYIGSLGVLLDGHTFGSDIWYRYRTADPTVSPWVTDRSDHSVRVVTPSGTYALTVTAHAVFLGYDDLSITVAPSA</sequence>
<keyword evidence="2" id="KW-1185">Reference proteome</keyword>
<protein>
    <submittedName>
        <fullName evidence="1">Uncharacterized protein</fullName>
    </submittedName>
</protein>
<gene>
    <name evidence="1" type="ORF">CSW64_12715</name>
</gene>
<evidence type="ECO:0000313" key="2">
    <source>
        <dbReference type="Proteomes" id="UP000228945"/>
    </source>
</evidence>
<name>A0A2D2AYX4_9CAUL</name>
<proteinExistence type="predicted"/>
<reference evidence="1 2" key="1">
    <citation type="submission" date="2017-10" db="EMBL/GenBank/DDBJ databases">
        <title>Genome sequence of Caulobacter mirabilis FWC38.</title>
        <authorList>
            <person name="Fiebig A."/>
            <person name="Crosson S."/>
        </authorList>
    </citation>
    <scope>NUCLEOTIDE SEQUENCE [LARGE SCALE GENOMIC DNA]</scope>
    <source>
        <strain evidence="1 2">FWC 38</strain>
    </source>
</reference>